<comment type="caution">
    <text evidence="1">The sequence shown here is derived from an EMBL/GenBank/DDBJ whole genome shotgun (WGS) entry which is preliminary data.</text>
</comment>
<sequence>MQKIIVLPLPFMAKMEIINSQTFWLSGNSLNHLGNKESFIVRLGEDLRQSMLAIFNSRWKVSKKV</sequence>
<name>A0A1F6WJI6_9BACT</name>
<dbReference type="Proteomes" id="UP000179880">
    <property type="component" value="Unassembled WGS sequence"/>
</dbReference>
<evidence type="ECO:0000313" key="2">
    <source>
        <dbReference type="Proteomes" id="UP000179880"/>
    </source>
</evidence>
<evidence type="ECO:0000313" key="1">
    <source>
        <dbReference type="EMBL" id="OGI82052.1"/>
    </source>
</evidence>
<evidence type="ECO:0008006" key="3">
    <source>
        <dbReference type="Google" id="ProtNLM"/>
    </source>
</evidence>
<organism evidence="1 2">
    <name type="scientific">Candidatus Nomurabacteria bacterium RIFCSPHIGHO2_02_FULL_42_24</name>
    <dbReference type="NCBI Taxonomy" id="1801757"/>
    <lineage>
        <taxon>Bacteria</taxon>
        <taxon>Candidatus Nomuraibacteriota</taxon>
    </lineage>
</organism>
<reference evidence="1 2" key="1">
    <citation type="journal article" date="2016" name="Nat. Commun.">
        <title>Thousands of microbial genomes shed light on interconnected biogeochemical processes in an aquifer system.</title>
        <authorList>
            <person name="Anantharaman K."/>
            <person name="Brown C.T."/>
            <person name="Hug L.A."/>
            <person name="Sharon I."/>
            <person name="Castelle C.J."/>
            <person name="Probst A.J."/>
            <person name="Thomas B.C."/>
            <person name="Singh A."/>
            <person name="Wilkins M.J."/>
            <person name="Karaoz U."/>
            <person name="Brodie E.L."/>
            <person name="Williams K.H."/>
            <person name="Hubbard S.S."/>
            <person name="Banfield J.F."/>
        </authorList>
    </citation>
    <scope>NUCLEOTIDE SEQUENCE [LARGE SCALE GENOMIC DNA]</scope>
</reference>
<gene>
    <name evidence="1" type="ORF">A3B93_02445</name>
</gene>
<accession>A0A1F6WJI6</accession>
<proteinExistence type="predicted"/>
<dbReference type="AlphaFoldDB" id="A0A1F6WJI6"/>
<dbReference type="EMBL" id="MFUH01000013">
    <property type="protein sequence ID" value="OGI82052.1"/>
    <property type="molecule type" value="Genomic_DNA"/>
</dbReference>
<protein>
    <recommendedName>
        <fullName evidence="3">Phospholipase D-like domain-containing protein</fullName>
    </recommendedName>
</protein>